<dbReference type="EMBL" id="FQXH01000040">
    <property type="protein sequence ID" value="SHH52977.1"/>
    <property type="molecule type" value="Genomic_DNA"/>
</dbReference>
<keyword evidence="3" id="KW-0560">Oxidoreductase</keyword>
<dbReference type="STRING" id="1123350.SAMN02744040_02262"/>
<dbReference type="UniPathway" id="UPA00262">
    <property type="reaction ID" value="UER00222"/>
</dbReference>
<feature type="domain" description="Siroheme synthase central" evidence="7">
    <location>
        <begin position="116"/>
        <end position="142"/>
    </location>
</feature>
<evidence type="ECO:0000313" key="9">
    <source>
        <dbReference type="Proteomes" id="UP000242520"/>
    </source>
</evidence>
<comment type="catalytic activity">
    <reaction evidence="6">
        <text>precorrin-2 + NAD(+) = sirohydrochlorin + NADH + 2 H(+)</text>
        <dbReference type="Rhea" id="RHEA:15613"/>
        <dbReference type="ChEBI" id="CHEBI:15378"/>
        <dbReference type="ChEBI" id="CHEBI:57540"/>
        <dbReference type="ChEBI" id="CHEBI:57945"/>
        <dbReference type="ChEBI" id="CHEBI:58351"/>
        <dbReference type="ChEBI" id="CHEBI:58827"/>
        <dbReference type="EC" id="1.3.1.76"/>
    </reaction>
</comment>
<comment type="pathway">
    <text evidence="1">Porphyrin-containing compound metabolism; siroheme biosynthesis; sirohydrochlorin from precorrin-2: step 1/1.</text>
</comment>
<dbReference type="SUPFAM" id="SSF51735">
    <property type="entry name" value="NAD(P)-binding Rossmann-fold domains"/>
    <property type="match status" value="1"/>
</dbReference>
<dbReference type="GO" id="GO:0004325">
    <property type="term" value="F:ferrochelatase activity"/>
    <property type="evidence" value="ECO:0007669"/>
    <property type="project" value="InterPro"/>
</dbReference>
<reference evidence="9" key="1">
    <citation type="submission" date="2016-11" db="EMBL/GenBank/DDBJ databases">
        <authorList>
            <person name="Varghese N."/>
            <person name="Submissions S."/>
        </authorList>
    </citation>
    <scope>NUCLEOTIDE SEQUENCE [LARGE SCALE GENOMIC DNA]</scope>
    <source>
        <strain evidence="9">DSM 15285</strain>
    </source>
</reference>
<dbReference type="EC" id="1.3.1.76" evidence="2"/>
<sequence>MFYPMMINLKNKKVTVIGGGKVAFRKVKKFLEFDCDIKVVSPLYIDKFESLKDKITIIEDEYKKEYIKDSFLVVASTSNKELNEDIAIYCRENNILCNVVDDINLSDFIVPSSIKRGDLVISVSTMGKSPSLSSKIRKELEEKYDEEYEEYVNILGEMRALVLKKCNDESEKKKILNEIVNLNIEELKKRRYEYENSSWN</sequence>
<dbReference type="PANTHER" id="PTHR35330">
    <property type="entry name" value="SIROHEME BIOSYNTHESIS PROTEIN MET8"/>
    <property type="match status" value="1"/>
</dbReference>
<keyword evidence="4" id="KW-0520">NAD</keyword>
<dbReference type="Pfam" id="PF14824">
    <property type="entry name" value="Sirohm_synth_M"/>
    <property type="match status" value="1"/>
</dbReference>
<evidence type="ECO:0000256" key="2">
    <source>
        <dbReference type="ARBA" id="ARBA00012400"/>
    </source>
</evidence>
<dbReference type="Gene3D" id="3.40.50.720">
    <property type="entry name" value="NAD(P)-binding Rossmann-like Domain"/>
    <property type="match status" value="1"/>
</dbReference>
<evidence type="ECO:0000256" key="6">
    <source>
        <dbReference type="ARBA" id="ARBA00047561"/>
    </source>
</evidence>
<dbReference type="GO" id="GO:0043115">
    <property type="term" value="F:precorrin-2 dehydrogenase activity"/>
    <property type="evidence" value="ECO:0007669"/>
    <property type="project" value="UniProtKB-EC"/>
</dbReference>
<dbReference type="InterPro" id="IPR042518">
    <property type="entry name" value="SirC_C"/>
</dbReference>
<dbReference type="SUPFAM" id="SSF75615">
    <property type="entry name" value="Siroheme synthase middle domains-like"/>
    <property type="match status" value="1"/>
</dbReference>
<evidence type="ECO:0000256" key="3">
    <source>
        <dbReference type="ARBA" id="ARBA00023002"/>
    </source>
</evidence>
<evidence type="ECO:0000313" key="8">
    <source>
        <dbReference type="EMBL" id="SHH52977.1"/>
    </source>
</evidence>
<evidence type="ECO:0000256" key="5">
    <source>
        <dbReference type="ARBA" id="ARBA00023244"/>
    </source>
</evidence>
<organism evidence="8 9">
    <name type="scientific">Tepidibacter thalassicus DSM 15285</name>
    <dbReference type="NCBI Taxonomy" id="1123350"/>
    <lineage>
        <taxon>Bacteria</taxon>
        <taxon>Bacillati</taxon>
        <taxon>Bacillota</taxon>
        <taxon>Clostridia</taxon>
        <taxon>Peptostreptococcales</taxon>
        <taxon>Peptostreptococcaceae</taxon>
        <taxon>Tepidibacter</taxon>
    </lineage>
</organism>
<dbReference type="Pfam" id="PF13241">
    <property type="entry name" value="NAD_binding_7"/>
    <property type="match status" value="1"/>
</dbReference>
<keyword evidence="5" id="KW-0627">Porphyrin biosynthesis</keyword>
<dbReference type="PANTHER" id="PTHR35330:SF1">
    <property type="entry name" value="SIROHEME BIOSYNTHESIS PROTEIN MET8"/>
    <property type="match status" value="1"/>
</dbReference>
<dbReference type="GO" id="GO:0019354">
    <property type="term" value="P:siroheme biosynthetic process"/>
    <property type="evidence" value="ECO:0007669"/>
    <property type="project" value="UniProtKB-UniPathway"/>
</dbReference>
<dbReference type="Proteomes" id="UP000242520">
    <property type="component" value="Unassembled WGS sequence"/>
</dbReference>
<dbReference type="InterPro" id="IPR006367">
    <property type="entry name" value="Sirohaem_synthase_N"/>
</dbReference>
<evidence type="ECO:0000256" key="1">
    <source>
        <dbReference type="ARBA" id="ARBA00005010"/>
    </source>
</evidence>
<evidence type="ECO:0000259" key="7">
    <source>
        <dbReference type="Pfam" id="PF14824"/>
    </source>
</evidence>
<dbReference type="InterPro" id="IPR028281">
    <property type="entry name" value="Sirohaem_synthase_central"/>
</dbReference>
<dbReference type="InterPro" id="IPR028161">
    <property type="entry name" value="Met8-like"/>
</dbReference>
<keyword evidence="9" id="KW-1185">Reference proteome</keyword>
<protein>
    <recommendedName>
        <fullName evidence="2">precorrin-2 dehydrogenase</fullName>
        <ecNumber evidence="2">1.3.1.76</ecNumber>
    </recommendedName>
</protein>
<dbReference type="RefSeq" id="WP_072726466.1">
    <property type="nucleotide sequence ID" value="NZ_FQXH01000040.1"/>
</dbReference>
<dbReference type="InterPro" id="IPR036291">
    <property type="entry name" value="NAD(P)-bd_dom_sf"/>
</dbReference>
<proteinExistence type="predicted"/>
<name>A0A1M5TQD2_9FIRM</name>
<gene>
    <name evidence="8" type="ORF">SAMN02744040_02262</name>
</gene>
<accession>A0A1M5TQD2</accession>
<dbReference type="OrthoDB" id="9773765at2"/>
<dbReference type="Gene3D" id="1.10.8.610">
    <property type="entry name" value="SirC, precorrin-2 dehydrogenase, C-terminal helical domain-like"/>
    <property type="match status" value="1"/>
</dbReference>
<dbReference type="AlphaFoldDB" id="A0A1M5TQD2"/>
<dbReference type="NCBIfam" id="TIGR01470">
    <property type="entry name" value="cysG_Nterm"/>
    <property type="match status" value="1"/>
</dbReference>
<evidence type="ECO:0000256" key="4">
    <source>
        <dbReference type="ARBA" id="ARBA00023027"/>
    </source>
</evidence>